<dbReference type="Proteomes" id="UP001500967">
    <property type="component" value="Unassembled WGS sequence"/>
</dbReference>
<proteinExistence type="predicted"/>
<accession>A0ABP3EJQ3</accession>
<sequence>MGLCAVGVGLGAGGAGDGGLGAGRLGGVGLGTGVFVGMGLASGELGLVDSGAAAPGVDGVADESGSALVSGAPGVGVTRWASAEEASGGSTGSVPNSQSPGTIGCGNGAGAGSEKDGRPFGGGNTSGSLLEVGTSGAGDPVDADGPGTGGRASPHPAKCTINTTMTAPRNRTHSSPQGRVCRLCQR</sequence>
<organism evidence="2 3">
    <name type="scientific">Cryptosporangium japonicum</name>
    <dbReference type="NCBI Taxonomy" id="80872"/>
    <lineage>
        <taxon>Bacteria</taxon>
        <taxon>Bacillati</taxon>
        <taxon>Actinomycetota</taxon>
        <taxon>Actinomycetes</taxon>
        <taxon>Cryptosporangiales</taxon>
        <taxon>Cryptosporangiaceae</taxon>
        <taxon>Cryptosporangium</taxon>
    </lineage>
</organism>
<feature type="compositionally biased region" description="Polar residues" evidence="1">
    <location>
        <begin position="160"/>
        <end position="177"/>
    </location>
</feature>
<protein>
    <submittedName>
        <fullName evidence="2">Uncharacterized protein</fullName>
    </submittedName>
</protein>
<feature type="region of interest" description="Disordered" evidence="1">
    <location>
        <begin position="83"/>
        <end position="186"/>
    </location>
</feature>
<gene>
    <name evidence="2" type="ORF">GCM10009539_56500</name>
</gene>
<evidence type="ECO:0000313" key="3">
    <source>
        <dbReference type="Proteomes" id="UP001500967"/>
    </source>
</evidence>
<keyword evidence="3" id="KW-1185">Reference proteome</keyword>
<dbReference type="EMBL" id="BAAAGX010000023">
    <property type="protein sequence ID" value="GAA0263263.1"/>
    <property type="molecule type" value="Genomic_DNA"/>
</dbReference>
<comment type="caution">
    <text evidence="2">The sequence shown here is derived from an EMBL/GenBank/DDBJ whole genome shotgun (WGS) entry which is preliminary data.</text>
</comment>
<evidence type="ECO:0000256" key="1">
    <source>
        <dbReference type="SAM" id="MobiDB-lite"/>
    </source>
</evidence>
<evidence type="ECO:0000313" key="2">
    <source>
        <dbReference type="EMBL" id="GAA0263263.1"/>
    </source>
</evidence>
<reference evidence="3" key="1">
    <citation type="journal article" date="2019" name="Int. J. Syst. Evol. Microbiol.">
        <title>The Global Catalogue of Microorganisms (GCM) 10K type strain sequencing project: providing services to taxonomists for standard genome sequencing and annotation.</title>
        <authorList>
            <consortium name="The Broad Institute Genomics Platform"/>
            <consortium name="The Broad Institute Genome Sequencing Center for Infectious Disease"/>
            <person name="Wu L."/>
            <person name="Ma J."/>
        </authorList>
    </citation>
    <scope>NUCLEOTIDE SEQUENCE [LARGE SCALE GENOMIC DNA]</scope>
    <source>
        <strain evidence="3">JCM 10425</strain>
    </source>
</reference>
<name>A0ABP3EJQ3_9ACTN</name>